<dbReference type="InterPro" id="IPR001247">
    <property type="entry name" value="ExoRNase_PH_dom1"/>
</dbReference>
<evidence type="ECO:0000256" key="4">
    <source>
        <dbReference type="ARBA" id="ARBA00022695"/>
    </source>
</evidence>
<evidence type="ECO:0000256" key="3">
    <source>
        <dbReference type="ARBA" id="ARBA00022679"/>
    </source>
</evidence>
<dbReference type="CDD" id="cd11364">
    <property type="entry name" value="RNase_PH_PNPase_2"/>
    <property type="match status" value="1"/>
</dbReference>
<dbReference type="InterPro" id="IPR015848">
    <property type="entry name" value="PNPase_PH_RNA-bd_bac/org-type"/>
</dbReference>
<dbReference type="Proteomes" id="UP000808337">
    <property type="component" value="Unassembled WGS sequence"/>
</dbReference>
<evidence type="ECO:0000256" key="8">
    <source>
        <dbReference type="SAM" id="MobiDB-lite"/>
    </source>
</evidence>
<dbReference type="InterPro" id="IPR015847">
    <property type="entry name" value="ExoRNase_PH_dom2"/>
</dbReference>
<dbReference type="SMART" id="SM00316">
    <property type="entry name" value="S1"/>
    <property type="match status" value="1"/>
</dbReference>
<dbReference type="SUPFAM" id="SSF54211">
    <property type="entry name" value="Ribosomal protein S5 domain 2-like"/>
    <property type="match status" value="2"/>
</dbReference>
<dbReference type="InterPro" id="IPR036456">
    <property type="entry name" value="PNPase_PH_RNA-bd_sf"/>
</dbReference>
<keyword evidence="4 7" id="KW-0548">Nucleotidyltransferase</keyword>
<dbReference type="InterPro" id="IPR020568">
    <property type="entry name" value="Ribosomal_Su5_D2-typ_SF"/>
</dbReference>
<dbReference type="InterPro" id="IPR027408">
    <property type="entry name" value="PNPase/RNase_PH_dom_sf"/>
</dbReference>
<dbReference type="PANTHER" id="PTHR11252:SF0">
    <property type="entry name" value="POLYRIBONUCLEOTIDE NUCLEOTIDYLTRANSFERASE 1, MITOCHONDRIAL"/>
    <property type="match status" value="1"/>
</dbReference>
<keyword evidence="7" id="KW-0479">Metal-binding</keyword>
<dbReference type="NCBIfam" id="NF008805">
    <property type="entry name" value="PRK11824.1"/>
    <property type="match status" value="1"/>
</dbReference>
<accession>A0A9D7SWG5</accession>
<dbReference type="Gene3D" id="3.30.1370.10">
    <property type="entry name" value="K Homology domain, type 1"/>
    <property type="match status" value="1"/>
</dbReference>
<keyword evidence="5 7" id="KW-0460">Magnesium</keyword>
<dbReference type="SUPFAM" id="SSF46915">
    <property type="entry name" value="Polynucleotide phosphorylase/guanosine pentaphosphate synthase (PNPase/GPSI), domain 3"/>
    <property type="match status" value="1"/>
</dbReference>
<comment type="subcellular location">
    <subcellularLocation>
        <location evidence="7">Cytoplasm</location>
    </subcellularLocation>
</comment>
<dbReference type="InterPro" id="IPR036612">
    <property type="entry name" value="KH_dom_type_1_sf"/>
</dbReference>
<evidence type="ECO:0000259" key="9">
    <source>
        <dbReference type="PROSITE" id="PS50126"/>
    </source>
</evidence>
<dbReference type="FunFam" id="3.30.1370.10:FF:000001">
    <property type="entry name" value="Polyribonucleotide nucleotidyltransferase"/>
    <property type="match status" value="1"/>
</dbReference>
<dbReference type="PANTHER" id="PTHR11252">
    <property type="entry name" value="POLYRIBONUCLEOTIDE NUCLEOTIDYLTRANSFERASE"/>
    <property type="match status" value="1"/>
</dbReference>
<evidence type="ECO:0000256" key="7">
    <source>
        <dbReference type="HAMAP-Rule" id="MF_01595"/>
    </source>
</evidence>
<dbReference type="PIRSF" id="PIRSF005499">
    <property type="entry name" value="PNPase"/>
    <property type="match status" value="1"/>
</dbReference>
<protein>
    <recommendedName>
        <fullName evidence="7">Polyribonucleotide nucleotidyltransferase</fullName>
        <ecNumber evidence="7">2.7.7.8</ecNumber>
    </recommendedName>
    <alternativeName>
        <fullName evidence="7">Polynucleotide phosphorylase</fullName>
        <shortName evidence="7">PNPase</shortName>
    </alternativeName>
</protein>
<dbReference type="Pfam" id="PF00013">
    <property type="entry name" value="KH_1"/>
    <property type="match status" value="1"/>
</dbReference>
<dbReference type="EMBL" id="JADKGY010000029">
    <property type="protein sequence ID" value="MBK9984510.1"/>
    <property type="molecule type" value="Genomic_DNA"/>
</dbReference>
<evidence type="ECO:0000256" key="6">
    <source>
        <dbReference type="ARBA" id="ARBA00022884"/>
    </source>
</evidence>
<dbReference type="Pfam" id="PF01138">
    <property type="entry name" value="RNase_PH"/>
    <property type="match status" value="2"/>
</dbReference>
<dbReference type="NCBIfam" id="TIGR03591">
    <property type="entry name" value="polynuc_phos"/>
    <property type="match status" value="1"/>
</dbReference>
<dbReference type="SMART" id="SM00322">
    <property type="entry name" value="KH"/>
    <property type="match status" value="1"/>
</dbReference>
<dbReference type="InterPro" id="IPR036345">
    <property type="entry name" value="ExoRNase_PH_dom2_sf"/>
</dbReference>
<dbReference type="PROSITE" id="PS50126">
    <property type="entry name" value="S1"/>
    <property type="match status" value="1"/>
</dbReference>
<dbReference type="SUPFAM" id="SSF54791">
    <property type="entry name" value="Eukaryotic type KH-domain (KH-domain type I)"/>
    <property type="match status" value="1"/>
</dbReference>
<name>A0A9D7SWG5_9BACT</name>
<comment type="caution">
    <text evidence="10">The sequence shown here is derived from an EMBL/GenBank/DDBJ whole genome shotgun (WGS) entry which is preliminary data.</text>
</comment>
<dbReference type="InterPro" id="IPR004088">
    <property type="entry name" value="KH_dom_type_1"/>
</dbReference>
<dbReference type="EC" id="2.7.7.8" evidence="7"/>
<dbReference type="Gene3D" id="3.30.230.70">
    <property type="entry name" value="GHMP Kinase, N-terminal domain"/>
    <property type="match status" value="2"/>
</dbReference>
<keyword evidence="2 7" id="KW-0963">Cytoplasm</keyword>
<evidence type="ECO:0000256" key="1">
    <source>
        <dbReference type="ARBA" id="ARBA00007404"/>
    </source>
</evidence>
<dbReference type="GO" id="GO:0000287">
    <property type="term" value="F:magnesium ion binding"/>
    <property type="evidence" value="ECO:0007669"/>
    <property type="project" value="UniProtKB-UniRule"/>
</dbReference>
<dbReference type="GO" id="GO:0003723">
    <property type="term" value="F:RNA binding"/>
    <property type="evidence" value="ECO:0007669"/>
    <property type="project" value="UniProtKB-UniRule"/>
</dbReference>
<dbReference type="GO" id="GO:0006396">
    <property type="term" value="P:RNA processing"/>
    <property type="evidence" value="ECO:0007669"/>
    <property type="project" value="InterPro"/>
</dbReference>
<dbReference type="InterPro" id="IPR004087">
    <property type="entry name" value="KH_dom"/>
</dbReference>
<comment type="catalytic activity">
    <reaction evidence="7">
        <text>RNA(n+1) + phosphate = RNA(n) + a ribonucleoside 5'-diphosphate</text>
        <dbReference type="Rhea" id="RHEA:22096"/>
        <dbReference type="Rhea" id="RHEA-COMP:14527"/>
        <dbReference type="Rhea" id="RHEA-COMP:17342"/>
        <dbReference type="ChEBI" id="CHEBI:43474"/>
        <dbReference type="ChEBI" id="CHEBI:57930"/>
        <dbReference type="ChEBI" id="CHEBI:140395"/>
        <dbReference type="EC" id="2.7.7.8"/>
    </reaction>
</comment>
<keyword evidence="3 7" id="KW-0808">Transferase</keyword>
<feature type="binding site" evidence="7">
    <location>
        <position position="495"/>
    </location>
    <ligand>
        <name>Mg(2+)</name>
        <dbReference type="ChEBI" id="CHEBI:18420"/>
    </ligand>
</feature>
<reference evidence="10 11" key="1">
    <citation type="submission" date="2020-10" db="EMBL/GenBank/DDBJ databases">
        <title>Connecting structure to function with the recovery of over 1000 high-quality activated sludge metagenome-assembled genomes encoding full-length rRNA genes using long-read sequencing.</title>
        <authorList>
            <person name="Singleton C.M."/>
            <person name="Petriglieri F."/>
            <person name="Kristensen J.M."/>
            <person name="Kirkegaard R.H."/>
            <person name="Michaelsen T.Y."/>
            <person name="Andersen M.H."/>
            <person name="Karst S.M."/>
            <person name="Dueholm M.S."/>
            <person name="Nielsen P.H."/>
            <person name="Albertsen M."/>
        </authorList>
    </citation>
    <scope>NUCLEOTIDE SEQUENCE [LARGE SCALE GENOMIC DNA]</scope>
    <source>
        <strain evidence="10">Ribe_18-Q3-R11-54_MAXAC.273</strain>
    </source>
</reference>
<dbReference type="CDD" id="cd02393">
    <property type="entry name" value="KH-I_PNPase"/>
    <property type="match status" value="1"/>
</dbReference>
<dbReference type="PROSITE" id="PS50084">
    <property type="entry name" value="KH_TYPE_1"/>
    <property type="match status" value="1"/>
</dbReference>
<dbReference type="HAMAP" id="MF_01595">
    <property type="entry name" value="PNPase"/>
    <property type="match status" value="1"/>
</dbReference>
<dbReference type="GO" id="GO:0006402">
    <property type="term" value="P:mRNA catabolic process"/>
    <property type="evidence" value="ECO:0007669"/>
    <property type="project" value="UniProtKB-UniRule"/>
</dbReference>
<feature type="domain" description="S1 motif" evidence="9">
    <location>
        <begin position="634"/>
        <end position="702"/>
    </location>
</feature>
<dbReference type="Pfam" id="PF03725">
    <property type="entry name" value="RNase_PH_C"/>
    <property type="match status" value="1"/>
</dbReference>
<dbReference type="GO" id="GO:0000175">
    <property type="term" value="F:3'-5'-RNA exonuclease activity"/>
    <property type="evidence" value="ECO:0007669"/>
    <property type="project" value="TreeGrafter"/>
</dbReference>
<feature type="compositionally biased region" description="Basic and acidic residues" evidence="8">
    <location>
        <begin position="727"/>
        <end position="770"/>
    </location>
</feature>
<feature type="binding site" evidence="7">
    <location>
        <position position="501"/>
    </location>
    <ligand>
        <name>Mg(2+)</name>
        <dbReference type="ChEBI" id="CHEBI:18420"/>
    </ligand>
</feature>
<evidence type="ECO:0000313" key="10">
    <source>
        <dbReference type="EMBL" id="MBK9984510.1"/>
    </source>
</evidence>
<gene>
    <name evidence="7 10" type="primary">pnp</name>
    <name evidence="10" type="ORF">IPP15_19450</name>
</gene>
<dbReference type="InterPro" id="IPR012340">
    <property type="entry name" value="NA-bd_OB-fold"/>
</dbReference>
<dbReference type="InterPro" id="IPR012162">
    <property type="entry name" value="PNPase"/>
</dbReference>
<dbReference type="Gene3D" id="2.40.50.140">
    <property type="entry name" value="Nucleic acid-binding proteins"/>
    <property type="match status" value="1"/>
</dbReference>
<dbReference type="InterPro" id="IPR003029">
    <property type="entry name" value="S1_domain"/>
</dbReference>
<dbReference type="SUPFAM" id="SSF50249">
    <property type="entry name" value="Nucleic acid-binding proteins"/>
    <property type="match status" value="1"/>
</dbReference>
<evidence type="ECO:0000256" key="2">
    <source>
        <dbReference type="ARBA" id="ARBA00022490"/>
    </source>
</evidence>
<dbReference type="AlphaFoldDB" id="A0A9D7SWG5"/>
<comment type="similarity">
    <text evidence="1 7">Belongs to the polyribonucleotide nucleotidyltransferase family.</text>
</comment>
<dbReference type="SUPFAM" id="SSF55666">
    <property type="entry name" value="Ribonuclease PH domain 2-like"/>
    <property type="match status" value="2"/>
</dbReference>
<dbReference type="GO" id="GO:0004654">
    <property type="term" value="F:polyribonucleotide nucleotidyltransferase activity"/>
    <property type="evidence" value="ECO:0007669"/>
    <property type="project" value="UniProtKB-UniRule"/>
</dbReference>
<proteinExistence type="inferred from homology"/>
<organism evidence="10 11">
    <name type="scientific">Candidatus Opimibacter skivensis</name>
    <dbReference type="NCBI Taxonomy" id="2982028"/>
    <lineage>
        <taxon>Bacteria</taxon>
        <taxon>Pseudomonadati</taxon>
        <taxon>Bacteroidota</taxon>
        <taxon>Saprospiria</taxon>
        <taxon>Saprospirales</taxon>
        <taxon>Saprospiraceae</taxon>
        <taxon>Candidatus Opimibacter</taxon>
    </lineage>
</organism>
<dbReference type="GO" id="GO:0005829">
    <property type="term" value="C:cytosol"/>
    <property type="evidence" value="ECO:0007669"/>
    <property type="project" value="TreeGrafter"/>
</dbReference>
<comment type="cofactor">
    <cofactor evidence="7">
        <name>Mg(2+)</name>
        <dbReference type="ChEBI" id="CHEBI:18420"/>
    </cofactor>
</comment>
<evidence type="ECO:0000256" key="5">
    <source>
        <dbReference type="ARBA" id="ARBA00022842"/>
    </source>
</evidence>
<evidence type="ECO:0000313" key="11">
    <source>
        <dbReference type="Proteomes" id="UP000808337"/>
    </source>
</evidence>
<keyword evidence="6 7" id="KW-0694">RNA-binding</keyword>
<dbReference type="FunFam" id="3.30.230.70:FF:000001">
    <property type="entry name" value="Polyribonucleotide nucleotidyltransferase"/>
    <property type="match status" value="1"/>
</dbReference>
<comment type="function">
    <text evidence="7">Involved in mRNA degradation. Catalyzes the phosphorolysis of single-stranded polyribonucleotides processively in the 3'- to 5'-direction.</text>
</comment>
<dbReference type="Pfam" id="PF03726">
    <property type="entry name" value="PNPase"/>
    <property type="match status" value="1"/>
</dbReference>
<sequence>MGVQIPITQRFNLPDGREVIMETGKLAAQAHGSAMIRLGDTMLLATVVSNKDAKPNQPWFPLSVDYQEKFAAVGRIPGNFFRRESKLSDYEVLISRLVDRAVRPLFPDGYMNETQIMINLISADADAMPDALAALAASTALAVSDIPWAGPISEVRVARINGEFVVNPGREALKTADIDVIIAATIADIMMVEGEANECSEHELVEAIRIGHEAIIVQCQAQLELAKKVGIKATQKRELPAKVEDEELKKEIDSYSRQRILDIARAAQEKNTRKENFDAIKTELVAKLTAEKGDEYMAEKSVLVDYYYDKLKKEVVRHFVVDEGKRIDGRKMDEIRPIWIEVDYLPSTHGSAVFTRGETQSLTSLTLGTKNDEVLLDNALDFRHDKFILHYNFPPYSTGEVKPNRGPGRREVGHANLAGRSLRKVFPAVQPYTLRIVSDILESNGSSSMATVCAGSLALMDGGIKIKSAVAGIAMGLVSEKGKNAILSDILGDEDAIGDMDFKITGTRDGIVGCQMDIKVDGLSYDLLEKALLQARAGRLHILSKMDEVISEPREDLKPHAPRILEIIIEKSQIGAVIGPGGKVIQDIQATTGTIINIEEVGDKGIVNIASSNKESLELARQRIISITYTPEVGDVYEAVVRTIMPYGVFVDFMGKSGLLHVSEISHSRIDNVEEVFKEGDMVKVQLVEIDSRTGKMRMSRKSLLPKPERKKNENGEYEDGFGEEGPPERERERSSFGDDRGPRRDDRGPRRDDRGPRRDDRGPRRDDRGGGGGNRGGGDRGPRR</sequence>
<dbReference type="Pfam" id="PF00575">
    <property type="entry name" value="S1"/>
    <property type="match status" value="1"/>
</dbReference>
<feature type="region of interest" description="Disordered" evidence="8">
    <location>
        <begin position="695"/>
        <end position="785"/>
    </location>
</feature>